<dbReference type="STRING" id="1212491.LFA_2295"/>
<dbReference type="NCBIfam" id="TIGR01549">
    <property type="entry name" value="HAD-SF-IA-v1"/>
    <property type="match status" value="1"/>
</dbReference>
<accession>A0A098G6Q8</accession>
<dbReference type="InterPro" id="IPR023198">
    <property type="entry name" value="PGP-like_dom2"/>
</dbReference>
<dbReference type="PRINTS" id="PR00413">
    <property type="entry name" value="HADHALOGNASE"/>
</dbReference>
<protein>
    <submittedName>
        <fullName evidence="1">DUMP phosphatase</fullName>
    </submittedName>
</protein>
<dbReference type="Pfam" id="PF00702">
    <property type="entry name" value="Hydrolase"/>
    <property type="match status" value="1"/>
</dbReference>
<dbReference type="NCBIfam" id="TIGR02254">
    <property type="entry name" value="YjjG_YfnB"/>
    <property type="match status" value="1"/>
</dbReference>
<dbReference type="InterPro" id="IPR052550">
    <property type="entry name" value="Pyrimidine_5'-ntase_YjjG"/>
</dbReference>
<keyword evidence="2" id="KW-1185">Reference proteome</keyword>
<evidence type="ECO:0000313" key="2">
    <source>
        <dbReference type="Proteomes" id="UP000032430"/>
    </source>
</evidence>
<reference evidence="2" key="1">
    <citation type="submission" date="2014-09" db="EMBL/GenBank/DDBJ databases">
        <authorList>
            <person name="Gomez-Valero L."/>
        </authorList>
    </citation>
    <scope>NUCLEOTIDE SEQUENCE [LARGE SCALE GENOMIC DNA]</scope>
    <source>
        <strain evidence="2">ATCC700992</strain>
    </source>
</reference>
<dbReference type="SFLD" id="SFLDG01129">
    <property type="entry name" value="C1.5:_HAD__Beta-PGM__Phosphata"/>
    <property type="match status" value="1"/>
</dbReference>
<dbReference type="NCBIfam" id="TIGR01509">
    <property type="entry name" value="HAD-SF-IA-v3"/>
    <property type="match status" value="1"/>
</dbReference>
<organism evidence="1 2">
    <name type="scientific">Legionella fallonii LLAP-10</name>
    <dbReference type="NCBI Taxonomy" id="1212491"/>
    <lineage>
        <taxon>Bacteria</taxon>
        <taxon>Pseudomonadati</taxon>
        <taxon>Pseudomonadota</taxon>
        <taxon>Gammaproteobacteria</taxon>
        <taxon>Legionellales</taxon>
        <taxon>Legionellaceae</taxon>
        <taxon>Legionella</taxon>
    </lineage>
</organism>
<dbReference type="HOGENOM" id="CLU_045011_8_1_6"/>
<dbReference type="InterPro" id="IPR006439">
    <property type="entry name" value="HAD-SF_hydro_IA"/>
</dbReference>
<dbReference type="PANTHER" id="PTHR47478:SF1">
    <property type="entry name" value="PYRIMIDINE 5'-NUCLEOTIDASE YJJG"/>
    <property type="match status" value="1"/>
</dbReference>
<evidence type="ECO:0000313" key="1">
    <source>
        <dbReference type="EMBL" id="CEG57669.1"/>
    </source>
</evidence>
<dbReference type="InterPro" id="IPR011951">
    <property type="entry name" value="HAD-SF_hydro_IA_YjjG/PynA"/>
</dbReference>
<dbReference type="SUPFAM" id="SSF56784">
    <property type="entry name" value="HAD-like"/>
    <property type="match status" value="1"/>
</dbReference>
<dbReference type="GO" id="GO:0008253">
    <property type="term" value="F:5'-nucleotidase activity"/>
    <property type="evidence" value="ECO:0007669"/>
    <property type="project" value="InterPro"/>
</dbReference>
<dbReference type="KEGG" id="lfa:LFA_2295"/>
<gene>
    <name evidence="1" type="primary">yjjG</name>
    <name evidence="1" type="ORF">LFA_2295</name>
</gene>
<dbReference type="PANTHER" id="PTHR47478">
    <property type="match status" value="1"/>
</dbReference>
<dbReference type="InterPro" id="IPR036412">
    <property type="entry name" value="HAD-like_sf"/>
</dbReference>
<name>A0A098G6Q8_9GAMM</name>
<sequence length="227" mass="26015">MNNYKWILFDADDTLFHFDAFNGLKLMFSHYDVHFTEQDYAEYELINRALWTEYQNGTITAEELQCRRFTVWATRLECSPYDLNSAFMAAMAEICSPIEGAINLLNALKDRSRLGIITNGFTELQQTRLERTGLKDHFELIVISEQVGVAKPHQAIFEHTLAIMGHPVRDQVLMVGDNPDSDILGGLNAGLHTCWLNRHKKQPPEGIKPHYEVASLEELQYLLVSEN</sequence>
<dbReference type="InterPro" id="IPR023214">
    <property type="entry name" value="HAD_sf"/>
</dbReference>
<dbReference type="OrthoDB" id="148966at2"/>
<dbReference type="RefSeq" id="WP_045096124.1">
    <property type="nucleotide sequence ID" value="NZ_LN614827.1"/>
</dbReference>
<dbReference type="Gene3D" id="1.10.150.240">
    <property type="entry name" value="Putative phosphatase, domain 2"/>
    <property type="match status" value="1"/>
</dbReference>
<proteinExistence type="predicted"/>
<dbReference type="SFLD" id="SFLDS00003">
    <property type="entry name" value="Haloacid_Dehalogenase"/>
    <property type="match status" value="1"/>
</dbReference>
<dbReference type="AlphaFoldDB" id="A0A098G6Q8"/>
<dbReference type="NCBIfam" id="NF006976">
    <property type="entry name" value="PRK09449.1"/>
    <property type="match status" value="1"/>
</dbReference>
<dbReference type="Proteomes" id="UP000032430">
    <property type="component" value="Chromosome I"/>
</dbReference>
<dbReference type="CDD" id="cd04305">
    <property type="entry name" value="HAD_Neu5Ac-Pase_like"/>
    <property type="match status" value="1"/>
</dbReference>
<dbReference type="Gene3D" id="3.40.50.1000">
    <property type="entry name" value="HAD superfamily/HAD-like"/>
    <property type="match status" value="1"/>
</dbReference>
<dbReference type="EMBL" id="LN614827">
    <property type="protein sequence ID" value="CEG57669.1"/>
    <property type="molecule type" value="Genomic_DNA"/>
</dbReference>